<proteinExistence type="predicted"/>
<protein>
    <submittedName>
        <fullName evidence="2">Uncharacterized protein</fullName>
    </submittedName>
</protein>
<organism evidence="2 3">
    <name type="scientific">Actinoplanes palleronii</name>
    <dbReference type="NCBI Taxonomy" id="113570"/>
    <lineage>
        <taxon>Bacteria</taxon>
        <taxon>Bacillati</taxon>
        <taxon>Actinomycetota</taxon>
        <taxon>Actinomycetes</taxon>
        <taxon>Micromonosporales</taxon>
        <taxon>Micromonosporaceae</taxon>
        <taxon>Actinoplanes</taxon>
    </lineage>
</organism>
<reference evidence="2 3" key="1">
    <citation type="submission" date="2021-01" db="EMBL/GenBank/DDBJ databases">
        <title>Whole genome shotgun sequence of Actinoplanes palleronii NBRC 14916.</title>
        <authorList>
            <person name="Komaki H."/>
            <person name="Tamura T."/>
        </authorList>
    </citation>
    <scope>NUCLEOTIDE SEQUENCE [LARGE SCALE GENOMIC DNA]</scope>
    <source>
        <strain evidence="2 3">NBRC 14916</strain>
    </source>
</reference>
<evidence type="ECO:0000313" key="3">
    <source>
        <dbReference type="Proteomes" id="UP000624709"/>
    </source>
</evidence>
<feature type="transmembrane region" description="Helical" evidence="1">
    <location>
        <begin position="57"/>
        <end position="78"/>
    </location>
</feature>
<dbReference type="RefSeq" id="WP_203830291.1">
    <property type="nucleotide sequence ID" value="NZ_BAAATY010000014.1"/>
</dbReference>
<feature type="transmembrane region" description="Helical" evidence="1">
    <location>
        <begin position="12"/>
        <end position="32"/>
    </location>
</feature>
<keyword evidence="3" id="KW-1185">Reference proteome</keyword>
<comment type="caution">
    <text evidence="2">The sequence shown here is derived from an EMBL/GenBank/DDBJ whole genome shotgun (WGS) entry which is preliminary data.</text>
</comment>
<feature type="transmembrane region" description="Helical" evidence="1">
    <location>
        <begin position="90"/>
        <end position="117"/>
    </location>
</feature>
<evidence type="ECO:0000313" key="2">
    <source>
        <dbReference type="EMBL" id="GIE72582.1"/>
    </source>
</evidence>
<evidence type="ECO:0000256" key="1">
    <source>
        <dbReference type="SAM" id="Phobius"/>
    </source>
</evidence>
<gene>
    <name evidence="2" type="ORF">Apa02nite_086900</name>
</gene>
<dbReference type="Proteomes" id="UP000624709">
    <property type="component" value="Unassembled WGS sequence"/>
</dbReference>
<accession>A0ABQ4BPM6</accession>
<keyword evidence="1" id="KW-1133">Transmembrane helix</keyword>
<dbReference type="EMBL" id="BOMS01000148">
    <property type="protein sequence ID" value="GIE72582.1"/>
    <property type="molecule type" value="Genomic_DNA"/>
</dbReference>
<keyword evidence="1" id="KW-0472">Membrane</keyword>
<sequence>MIFVDASGDGRYRRVVLVGLGWHGAVVAPFLINTWRPLEDTSCADATSFCFTARDGAQLLLILVGVFLGGSALLTLLMAWPLSRRISSGFLAGTLAAVAGAVVAATLITVFGGFVYLQNRYG</sequence>
<keyword evidence="1" id="KW-0812">Transmembrane</keyword>
<name>A0ABQ4BPM6_9ACTN</name>